<dbReference type="Proteomes" id="UP000322084">
    <property type="component" value="Unassembled WGS sequence"/>
</dbReference>
<dbReference type="PANTHER" id="PTHR35335">
    <property type="entry name" value="UPF0716 PROTEIN FXSA"/>
    <property type="match status" value="1"/>
</dbReference>
<dbReference type="Pfam" id="PF04186">
    <property type="entry name" value="FxsA"/>
    <property type="match status" value="1"/>
</dbReference>
<dbReference type="InterPro" id="IPR007313">
    <property type="entry name" value="FxsA"/>
</dbReference>
<organism evidence="3 4">
    <name type="scientific">Iodidimonas gelatinilytica</name>
    <dbReference type="NCBI Taxonomy" id="1236966"/>
    <lineage>
        <taxon>Bacteria</taxon>
        <taxon>Pseudomonadati</taxon>
        <taxon>Pseudomonadota</taxon>
        <taxon>Alphaproteobacteria</taxon>
        <taxon>Iodidimonadales</taxon>
        <taxon>Iodidimonadaceae</taxon>
        <taxon>Iodidimonas</taxon>
    </lineage>
</organism>
<feature type="transmembrane region" description="Helical" evidence="2">
    <location>
        <begin position="27"/>
        <end position="47"/>
    </location>
</feature>
<name>A0A5A7MNC6_9PROT</name>
<dbReference type="AlphaFoldDB" id="A0A5A7MNC6"/>
<dbReference type="EMBL" id="BKCL01000003">
    <property type="protein sequence ID" value="GEQ97490.1"/>
    <property type="molecule type" value="Genomic_DNA"/>
</dbReference>
<feature type="compositionally biased region" description="Basic and acidic residues" evidence="1">
    <location>
        <begin position="148"/>
        <end position="161"/>
    </location>
</feature>
<evidence type="ECO:0000313" key="4">
    <source>
        <dbReference type="Proteomes" id="UP000322084"/>
    </source>
</evidence>
<comment type="caution">
    <text evidence="3">The sequence shown here is derived from an EMBL/GenBank/DDBJ whole genome shotgun (WGS) entry which is preliminary data.</text>
</comment>
<dbReference type="NCBIfam" id="NF008528">
    <property type="entry name" value="PRK11463.1-2"/>
    <property type="match status" value="1"/>
</dbReference>
<evidence type="ECO:0000256" key="2">
    <source>
        <dbReference type="SAM" id="Phobius"/>
    </source>
</evidence>
<proteinExistence type="predicted"/>
<accession>A0A5A7MNC6</accession>
<dbReference type="PANTHER" id="PTHR35335:SF1">
    <property type="entry name" value="UPF0716 PROTEIN FXSA"/>
    <property type="match status" value="1"/>
</dbReference>
<keyword evidence="2" id="KW-1133">Transmembrane helix</keyword>
<evidence type="ECO:0000313" key="3">
    <source>
        <dbReference type="EMBL" id="GEQ97490.1"/>
    </source>
</evidence>
<feature type="region of interest" description="Disordered" evidence="1">
    <location>
        <begin position="133"/>
        <end position="161"/>
    </location>
</feature>
<evidence type="ECO:0000256" key="1">
    <source>
        <dbReference type="SAM" id="MobiDB-lite"/>
    </source>
</evidence>
<protein>
    <submittedName>
        <fullName evidence="3">Membrane protein FxsA</fullName>
    </submittedName>
</protein>
<keyword evidence="2" id="KW-0812">Transmembrane</keyword>
<dbReference type="GO" id="GO:0016020">
    <property type="term" value="C:membrane"/>
    <property type="evidence" value="ECO:0007669"/>
    <property type="project" value="InterPro"/>
</dbReference>
<keyword evidence="2" id="KW-0472">Membrane</keyword>
<dbReference type="RefSeq" id="WP_149999965.1">
    <property type="nucleotide sequence ID" value="NZ_BKCL01000003.1"/>
</dbReference>
<sequence>MALLFLLSLILTPLVEISIFISVGEDIGAFPVLILILATAAIGVAIVRAQGVETIRRARAELGANRAPVMELMHGAMLALAGLLLLIPGFLTDFLGALLLIPPLRTWIAFRIFRHSRPGSAHVVIEGEFWEQSDTHKPEDGGPYGIDRLGDDLAGPDDRTR</sequence>
<gene>
    <name evidence="3" type="primary">fxsA</name>
    <name evidence="3" type="ORF">JCM17844_11270</name>
</gene>
<reference evidence="3 4" key="1">
    <citation type="submission" date="2019-09" db="EMBL/GenBank/DDBJ databases">
        <title>NBRP : Genome information of microbial organism related human and environment.</title>
        <authorList>
            <person name="Hattori M."/>
            <person name="Oshima K."/>
            <person name="Inaba H."/>
            <person name="Suda W."/>
            <person name="Sakamoto M."/>
            <person name="Iino T."/>
            <person name="Kitahara M."/>
            <person name="Oshida Y."/>
            <person name="Iida T."/>
            <person name="Kudo T."/>
            <person name="Itoh T."/>
            <person name="Ohkuma M."/>
        </authorList>
    </citation>
    <scope>NUCLEOTIDE SEQUENCE [LARGE SCALE GENOMIC DNA]</scope>
    <source>
        <strain evidence="3 4">Hi-2</strain>
    </source>
</reference>